<evidence type="ECO:0000313" key="1">
    <source>
        <dbReference type="EMBL" id="OJG19853.1"/>
    </source>
</evidence>
<evidence type="ECO:0000313" key="2">
    <source>
        <dbReference type="Proteomes" id="UP000181884"/>
    </source>
</evidence>
<reference evidence="1 2" key="1">
    <citation type="submission" date="2014-12" db="EMBL/GenBank/DDBJ databases">
        <title>Draft genome sequences of 29 type strains of Enterococci.</title>
        <authorList>
            <person name="Zhong Z."/>
            <person name="Sun Z."/>
            <person name="Liu W."/>
            <person name="Zhang W."/>
            <person name="Zhang H."/>
        </authorList>
    </citation>
    <scope>NUCLEOTIDE SEQUENCE [LARGE SCALE GENOMIC DNA]</scope>
    <source>
        <strain evidence="1 2">DSM 17029</strain>
    </source>
</reference>
<keyword evidence="2" id="KW-1185">Reference proteome</keyword>
<gene>
    <name evidence="1" type="ORF">RU97_GL000086</name>
</gene>
<dbReference type="STRING" id="214095.RU97_GL000086"/>
<protein>
    <submittedName>
        <fullName evidence="1">Uncharacterized protein</fullName>
    </submittedName>
</protein>
<sequence length="105" mass="11735">MVKTKAGGKQVELEQIDTNTLGAIAPLFSAEQYAKLKDDLTDPSILLFKDVTNQVVIRGKVVPNPQHADKNDLLITDLIGAEDPYQIIPSLLKQAKRLRIQECHW</sequence>
<name>A0A1L8RJD2_9ENTE</name>
<dbReference type="AlphaFoldDB" id="A0A1L8RJD2"/>
<comment type="caution">
    <text evidence="1">The sequence shown here is derived from an EMBL/GenBank/DDBJ whole genome shotgun (WGS) entry which is preliminary data.</text>
</comment>
<accession>A0A1L8RJD2</accession>
<dbReference type="Proteomes" id="UP000181884">
    <property type="component" value="Unassembled WGS sequence"/>
</dbReference>
<proteinExistence type="predicted"/>
<dbReference type="EMBL" id="JXKH01000001">
    <property type="protein sequence ID" value="OJG19853.1"/>
    <property type="molecule type" value="Genomic_DNA"/>
</dbReference>
<organism evidence="1 2">
    <name type="scientific">Enterococcus canis</name>
    <dbReference type="NCBI Taxonomy" id="214095"/>
    <lineage>
        <taxon>Bacteria</taxon>
        <taxon>Bacillati</taxon>
        <taxon>Bacillota</taxon>
        <taxon>Bacilli</taxon>
        <taxon>Lactobacillales</taxon>
        <taxon>Enterococcaceae</taxon>
        <taxon>Enterococcus</taxon>
    </lineage>
</organism>